<dbReference type="HOGENOM" id="CLU_093827_0_0_9"/>
<dbReference type="STRING" id="1126833.VN24_07575"/>
<evidence type="ECO:0000313" key="1">
    <source>
        <dbReference type="EMBL" id="AJY74459.1"/>
    </source>
</evidence>
<dbReference type="Proteomes" id="UP000032633">
    <property type="component" value="Chromosome"/>
</dbReference>
<dbReference type="KEGG" id="pbj:VN24_07575"/>
<dbReference type="RefSeq" id="WP_045669894.1">
    <property type="nucleotide sequence ID" value="NZ_CP011058.1"/>
</dbReference>
<dbReference type="AlphaFoldDB" id="A0A0D5NGD9"/>
<sequence length="246" mass="27898">MKPRAWERIDDYTVEQYLLFERGAGRGAADEAVAAVNAPPGNFLPMDRRTPALRWQHLVQYAVNHAVNDFYALPRTARDAKAVHRLLEARWSNRAYLFGMKQRYVTVKSETANRLSRFLAGGAENDEPILSFERVSTPVPELRKELAMLYHLVFASKEGSPSIVRKFIVDDREELREAIVHMAVAVSMNAFGQLPQRIEICSVMSGRRHVYRTDEGSLARALDYIRLIGTCMAGSYTEGRLNCIAH</sequence>
<proteinExistence type="predicted"/>
<organism evidence="1 2">
    <name type="scientific">Paenibacillus beijingensis</name>
    <dbReference type="NCBI Taxonomy" id="1126833"/>
    <lineage>
        <taxon>Bacteria</taxon>
        <taxon>Bacillati</taxon>
        <taxon>Bacillota</taxon>
        <taxon>Bacilli</taxon>
        <taxon>Bacillales</taxon>
        <taxon>Paenibacillaceae</taxon>
        <taxon>Paenibacillus</taxon>
    </lineage>
</organism>
<reference evidence="1 2" key="1">
    <citation type="journal article" date="2015" name="J. Biotechnol.">
        <title>Complete genome sequence of Paenibacillus beijingensis 7188(T) (=DSM 24997(T)), a novel rhizobacterium from jujube garden soil.</title>
        <authorList>
            <person name="Kwak Y."/>
            <person name="Shin J.H."/>
        </authorList>
    </citation>
    <scope>NUCLEOTIDE SEQUENCE [LARGE SCALE GENOMIC DNA]</scope>
    <source>
        <strain evidence="1 2">DSM 24997</strain>
    </source>
</reference>
<reference evidence="2" key="2">
    <citation type="submission" date="2015-03" db="EMBL/GenBank/DDBJ databases">
        <title>Genome sequence of Paenibacillus beijingensis strain DSM 24997T.</title>
        <authorList>
            <person name="Kwak Y."/>
            <person name="Shin J.-H."/>
        </authorList>
    </citation>
    <scope>NUCLEOTIDE SEQUENCE [LARGE SCALE GENOMIC DNA]</scope>
    <source>
        <strain evidence="2">DSM 24997</strain>
    </source>
</reference>
<protein>
    <submittedName>
        <fullName evidence="1">Uncharacterized protein</fullName>
    </submittedName>
</protein>
<accession>A0A0D5NGD9</accession>
<keyword evidence="2" id="KW-1185">Reference proteome</keyword>
<dbReference type="EMBL" id="CP011058">
    <property type="protein sequence ID" value="AJY74459.1"/>
    <property type="molecule type" value="Genomic_DNA"/>
</dbReference>
<name>A0A0D5NGD9_9BACL</name>
<dbReference type="OrthoDB" id="2695569at2"/>
<dbReference type="PATRIC" id="fig|1126833.4.peg.1665"/>
<gene>
    <name evidence="1" type="ORF">VN24_07575</name>
</gene>
<evidence type="ECO:0000313" key="2">
    <source>
        <dbReference type="Proteomes" id="UP000032633"/>
    </source>
</evidence>